<dbReference type="Proteomes" id="UP000218831">
    <property type="component" value="Unassembled WGS sequence"/>
</dbReference>
<dbReference type="Gene3D" id="3.10.580.10">
    <property type="entry name" value="CBS-domain"/>
    <property type="match status" value="1"/>
</dbReference>
<keyword evidence="1" id="KW-0129">CBS domain</keyword>
<protein>
    <submittedName>
        <fullName evidence="3">CBS domain-containing protein</fullName>
    </submittedName>
</protein>
<dbReference type="InterPro" id="IPR000644">
    <property type="entry name" value="CBS_dom"/>
</dbReference>
<keyword evidence="4" id="KW-1185">Reference proteome</keyword>
<accession>A0A2A2G7K4</accession>
<comment type="caution">
    <text evidence="3">The sequence shown here is derived from an EMBL/GenBank/DDBJ whole genome shotgun (WGS) entry which is preliminary data.</text>
</comment>
<evidence type="ECO:0000259" key="2">
    <source>
        <dbReference type="PROSITE" id="PS51371"/>
    </source>
</evidence>
<dbReference type="EMBL" id="NSKE01000011">
    <property type="protein sequence ID" value="PAU92984.1"/>
    <property type="molecule type" value="Genomic_DNA"/>
</dbReference>
<dbReference type="PROSITE" id="PS51371">
    <property type="entry name" value="CBS"/>
    <property type="match status" value="1"/>
</dbReference>
<gene>
    <name evidence="3" type="ORF">CK503_13740</name>
</gene>
<dbReference type="AlphaFoldDB" id="A0A2A2G7K4"/>
<dbReference type="SUPFAM" id="SSF54631">
    <property type="entry name" value="CBS-domain pair"/>
    <property type="match status" value="1"/>
</dbReference>
<dbReference type="RefSeq" id="WP_095607404.1">
    <property type="nucleotide sequence ID" value="NZ_NSKE01000011.1"/>
</dbReference>
<dbReference type="InterPro" id="IPR046342">
    <property type="entry name" value="CBS_dom_sf"/>
</dbReference>
<evidence type="ECO:0000313" key="4">
    <source>
        <dbReference type="Proteomes" id="UP000218831"/>
    </source>
</evidence>
<dbReference type="Pfam" id="PF00571">
    <property type="entry name" value="CBS"/>
    <property type="match status" value="2"/>
</dbReference>
<organism evidence="3 4">
    <name type="scientific">Fodinibius salipaludis</name>
    <dbReference type="NCBI Taxonomy" id="2032627"/>
    <lineage>
        <taxon>Bacteria</taxon>
        <taxon>Pseudomonadati</taxon>
        <taxon>Balneolota</taxon>
        <taxon>Balneolia</taxon>
        <taxon>Balneolales</taxon>
        <taxon>Balneolaceae</taxon>
        <taxon>Fodinibius</taxon>
    </lineage>
</organism>
<proteinExistence type="predicted"/>
<reference evidence="3 4" key="1">
    <citation type="submission" date="2017-08" db="EMBL/GenBank/DDBJ databases">
        <title>Aliifodinibius alkalisoli sp. nov., isolated from saline alkaline soil.</title>
        <authorList>
            <person name="Liu D."/>
            <person name="Zhang G."/>
        </authorList>
    </citation>
    <scope>NUCLEOTIDE SEQUENCE [LARGE SCALE GENOMIC DNA]</scope>
    <source>
        <strain evidence="3 4">WN023</strain>
    </source>
</reference>
<dbReference type="SMART" id="SM00116">
    <property type="entry name" value="CBS"/>
    <property type="match status" value="2"/>
</dbReference>
<evidence type="ECO:0000256" key="1">
    <source>
        <dbReference type="PROSITE-ProRule" id="PRU00703"/>
    </source>
</evidence>
<name>A0A2A2G7K4_9BACT</name>
<evidence type="ECO:0000313" key="3">
    <source>
        <dbReference type="EMBL" id="PAU92984.1"/>
    </source>
</evidence>
<feature type="domain" description="CBS" evidence="2">
    <location>
        <begin position="7"/>
        <end position="67"/>
    </location>
</feature>
<dbReference type="OrthoDB" id="1523762at2"/>
<sequence length="222" mass="24921">MLANKSITESDFEPLHGTDTVAAVKNRMKEVQVNALPVVDPTTQKLIGQIDRDQLSRAEDDQQISDLQMDKTVKIFEGQHIFEGVRLMLQYELNLLPLVNKEATFLGVITKQQVLEAISKMLNLEQQGSVLTIEIEPIDFSLSEIVQIIETEGAKILGVAVESPDSNHQAFEISVKLNLKDISRVTAALKRYGYSVLSESESTVLENDLEYRADELLKYIDM</sequence>